<keyword evidence="3" id="KW-1185">Reference proteome</keyword>
<dbReference type="PROSITE" id="PS50994">
    <property type="entry name" value="INTEGRASE"/>
    <property type="match status" value="1"/>
</dbReference>
<dbReference type="RefSeq" id="WP_085518064.1">
    <property type="nucleotide sequence ID" value="NZ_FXAW01000006.1"/>
</dbReference>
<dbReference type="AlphaFoldDB" id="A0A1X7KPF3"/>
<name>A0A1X7KPF3_9BACT</name>
<dbReference type="InterPro" id="IPR036397">
    <property type="entry name" value="RNaseH_sf"/>
</dbReference>
<dbReference type="InterPro" id="IPR015378">
    <property type="entry name" value="Transposase-like_Mu_C"/>
</dbReference>
<dbReference type="SUPFAM" id="SSF53098">
    <property type="entry name" value="Ribonuclease H-like"/>
    <property type="match status" value="1"/>
</dbReference>
<dbReference type="Proteomes" id="UP000193804">
    <property type="component" value="Unassembled WGS sequence"/>
</dbReference>
<dbReference type="Gene3D" id="3.30.420.10">
    <property type="entry name" value="Ribonuclease H-like superfamily/Ribonuclease H"/>
    <property type="match status" value="1"/>
</dbReference>
<sequence length="614" mass="71426">MASISIEVNSLICFNNENYLVKRISDLDSIIGERTSDLKKIRIPINEIKSPIIEGDIDTSPTAAYSEEEWEMARRRFEIIEPFLQLTNRASQINESSEEHGIHPSTIYRWLERYESSGLISSLVPYQKDGGRGKGRISEKLEPLIQDIIENQYLRSQRINISQAYIELQLACRNENLEAPHINTFRKRVKAISLEIRTKNRDGKKNAQEKFEPIRGLYNKATYPLSIVQIDHTLLDIILVDNETRRPIGRPWITVAIDVYSRMITGFYVSYDPPSSMSVGLCLSHSILPKEKYLLNLGIEGEWPCWGIMNTVHADNAKEFKGRVLKRACEEYKINIQWRPIGTPHWGGHIERLIGSLNGVLHTLPGTTFSKKEYRENYNSEDKATLSLIELEKYLSMYIVDIYHKKVHSGLKVSPMFKYTEGLLGSGSFGGYGLPAKVSDEDKLKKDFMPFFERTVQRYGVKIDQIYYYHDILRRWVNSNDPKIPSQKRKFIFCRDPRDISIIYFLDPETRNYYSIPCRDITRPSVNIWEFRDAIKHLKDQGAKSIDEDKIFDAYERLNNLKEESKIKTKHKKRRTKEGRTNVHESIKKIQSENLDTIDELDIKPFDDIDYGSY</sequence>
<gene>
    <name evidence="2" type="ORF">SAMN05661096_02905</name>
</gene>
<dbReference type="InterPro" id="IPR012337">
    <property type="entry name" value="RNaseH-like_sf"/>
</dbReference>
<organism evidence="2 3">
    <name type="scientific">Marivirga sericea</name>
    <dbReference type="NCBI Taxonomy" id="1028"/>
    <lineage>
        <taxon>Bacteria</taxon>
        <taxon>Pseudomonadati</taxon>
        <taxon>Bacteroidota</taxon>
        <taxon>Cytophagia</taxon>
        <taxon>Cytophagales</taxon>
        <taxon>Marivirgaceae</taxon>
        <taxon>Marivirga</taxon>
    </lineage>
</organism>
<dbReference type="GO" id="GO:0015074">
    <property type="term" value="P:DNA integration"/>
    <property type="evidence" value="ECO:0007669"/>
    <property type="project" value="InterPro"/>
</dbReference>
<evidence type="ECO:0000313" key="3">
    <source>
        <dbReference type="Proteomes" id="UP000193804"/>
    </source>
</evidence>
<dbReference type="Pfam" id="PF09299">
    <property type="entry name" value="Mu-transpos_C"/>
    <property type="match status" value="1"/>
</dbReference>
<feature type="domain" description="Integrase catalytic" evidence="1">
    <location>
        <begin position="220"/>
        <end position="423"/>
    </location>
</feature>
<dbReference type="STRING" id="1028.SAMN05661096_02905"/>
<proteinExistence type="predicted"/>
<dbReference type="Pfam" id="PF13551">
    <property type="entry name" value="HTH_29"/>
    <property type="match status" value="1"/>
</dbReference>
<accession>A0A1X7KPF3</accession>
<dbReference type="InterPro" id="IPR001584">
    <property type="entry name" value="Integrase_cat-core"/>
</dbReference>
<evidence type="ECO:0000313" key="2">
    <source>
        <dbReference type="EMBL" id="SMG42607.1"/>
    </source>
</evidence>
<protein>
    <submittedName>
        <fullName evidence="2">Putative transposase</fullName>
    </submittedName>
</protein>
<dbReference type="OrthoDB" id="9815231at2"/>
<dbReference type="Gene3D" id="1.10.10.60">
    <property type="entry name" value="Homeodomain-like"/>
    <property type="match status" value="1"/>
</dbReference>
<dbReference type="GO" id="GO:0003676">
    <property type="term" value="F:nucleic acid binding"/>
    <property type="evidence" value="ECO:0007669"/>
    <property type="project" value="InterPro"/>
</dbReference>
<reference evidence="3" key="1">
    <citation type="submission" date="2017-04" db="EMBL/GenBank/DDBJ databases">
        <authorList>
            <person name="Varghese N."/>
            <person name="Submissions S."/>
        </authorList>
    </citation>
    <scope>NUCLEOTIDE SEQUENCE [LARGE SCALE GENOMIC DNA]</scope>
    <source>
        <strain evidence="3">DSM 4125</strain>
    </source>
</reference>
<dbReference type="EMBL" id="FXAW01000006">
    <property type="protein sequence ID" value="SMG42607.1"/>
    <property type="molecule type" value="Genomic_DNA"/>
</dbReference>
<evidence type="ECO:0000259" key="1">
    <source>
        <dbReference type="PROSITE" id="PS50994"/>
    </source>
</evidence>